<dbReference type="PATRIC" id="fig|1423792.3.peg.1011"/>
<dbReference type="PROSITE" id="PS00829">
    <property type="entry name" value="GREAB_1"/>
    <property type="match status" value="1"/>
</dbReference>
<evidence type="ECO:0000259" key="11">
    <source>
        <dbReference type="Pfam" id="PF03449"/>
    </source>
</evidence>
<dbReference type="InterPro" id="IPR028624">
    <property type="entry name" value="Tscrpt_elong_fac_GreA/B"/>
</dbReference>
<dbReference type="InterPro" id="IPR036805">
    <property type="entry name" value="Tscrpt_elong_fac_GreA/B_N_sf"/>
</dbReference>
<dbReference type="InterPro" id="IPR018151">
    <property type="entry name" value="TF_GreA/GreB_CS"/>
</dbReference>
<evidence type="ECO:0000256" key="7">
    <source>
        <dbReference type="ARBA" id="ARBA00030776"/>
    </source>
</evidence>
<dbReference type="GO" id="GO:0003677">
    <property type="term" value="F:DNA binding"/>
    <property type="evidence" value="ECO:0007669"/>
    <property type="project" value="UniProtKB-UniRule"/>
</dbReference>
<keyword evidence="4 8" id="KW-0238">DNA-binding</keyword>
<dbReference type="Proteomes" id="UP000051330">
    <property type="component" value="Unassembled WGS sequence"/>
</dbReference>
<comment type="similarity">
    <text evidence="1 8 9">Belongs to the GreA/GreB family.</text>
</comment>
<dbReference type="Pfam" id="PF03449">
    <property type="entry name" value="GreA_GreB_N"/>
    <property type="match status" value="1"/>
</dbReference>
<accession>A0A0R1MPA5</accession>
<dbReference type="InterPro" id="IPR036953">
    <property type="entry name" value="GreA/GreB_C_sf"/>
</dbReference>
<evidence type="ECO:0000313" key="13">
    <source>
        <dbReference type="Proteomes" id="UP000051330"/>
    </source>
</evidence>
<dbReference type="STRING" id="1423792.FD09_GL000991"/>
<dbReference type="Gene3D" id="1.10.287.180">
    <property type="entry name" value="Transcription elongation factor, GreA/GreB, N-terminal domain"/>
    <property type="match status" value="1"/>
</dbReference>
<gene>
    <name evidence="8" type="primary">greA</name>
    <name evidence="12" type="ORF">FD09_GL000991</name>
</gene>
<keyword evidence="13" id="KW-1185">Reference proteome</keyword>
<dbReference type="HAMAP" id="MF_00105">
    <property type="entry name" value="GreA_GreB"/>
    <property type="match status" value="1"/>
</dbReference>
<dbReference type="SUPFAM" id="SSF46557">
    <property type="entry name" value="GreA transcript cleavage protein, N-terminal domain"/>
    <property type="match status" value="1"/>
</dbReference>
<evidence type="ECO:0000256" key="2">
    <source>
        <dbReference type="ARBA" id="ARBA00013729"/>
    </source>
</evidence>
<dbReference type="RefSeq" id="WP_057822129.1">
    <property type="nucleotide sequence ID" value="NZ_AZEC01000015.1"/>
</dbReference>
<dbReference type="AlphaFoldDB" id="A0A0R1MPA5"/>
<dbReference type="PANTHER" id="PTHR30437:SF4">
    <property type="entry name" value="TRANSCRIPTION ELONGATION FACTOR GREA"/>
    <property type="match status" value="1"/>
</dbReference>
<reference evidence="12 13" key="1">
    <citation type="journal article" date="2015" name="Genome Announc.">
        <title>Expanding the biotechnology potential of lactobacilli through comparative genomics of 213 strains and associated genera.</title>
        <authorList>
            <person name="Sun Z."/>
            <person name="Harris H.M."/>
            <person name="McCann A."/>
            <person name="Guo C."/>
            <person name="Argimon S."/>
            <person name="Zhang W."/>
            <person name="Yang X."/>
            <person name="Jeffery I.B."/>
            <person name="Cooney J.C."/>
            <person name="Kagawa T.F."/>
            <person name="Liu W."/>
            <person name="Song Y."/>
            <person name="Salvetti E."/>
            <person name="Wrobel A."/>
            <person name="Rasinkangas P."/>
            <person name="Parkhill J."/>
            <person name="Rea M.C."/>
            <person name="O'Sullivan O."/>
            <person name="Ritari J."/>
            <person name="Douillard F.P."/>
            <person name="Paul Ross R."/>
            <person name="Yang R."/>
            <person name="Briner A.E."/>
            <person name="Felis G.E."/>
            <person name="de Vos W.M."/>
            <person name="Barrangou R."/>
            <person name="Klaenhammer T.R."/>
            <person name="Caufield P.W."/>
            <person name="Cui Y."/>
            <person name="Zhang H."/>
            <person name="O'Toole P.W."/>
        </authorList>
    </citation>
    <scope>NUCLEOTIDE SEQUENCE [LARGE SCALE GENOMIC DNA]</scope>
    <source>
        <strain evidence="12 13">DSM 12744</strain>
    </source>
</reference>
<dbReference type="SUPFAM" id="SSF54534">
    <property type="entry name" value="FKBP-like"/>
    <property type="match status" value="1"/>
</dbReference>
<organism evidence="12 13">
    <name type="scientific">Schleiferilactobacillus perolens DSM 12744</name>
    <dbReference type="NCBI Taxonomy" id="1423792"/>
    <lineage>
        <taxon>Bacteria</taxon>
        <taxon>Bacillati</taxon>
        <taxon>Bacillota</taxon>
        <taxon>Bacilli</taxon>
        <taxon>Lactobacillales</taxon>
        <taxon>Lactobacillaceae</taxon>
        <taxon>Schleiferilactobacillus</taxon>
    </lineage>
</organism>
<dbReference type="NCBIfam" id="TIGR01462">
    <property type="entry name" value="greA"/>
    <property type="match status" value="1"/>
</dbReference>
<keyword evidence="5 8" id="KW-0804">Transcription</keyword>
<proteinExistence type="inferred from homology"/>
<dbReference type="InterPro" id="IPR023459">
    <property type="entry name" value="Tscrpt_elong_fac_GreA/B_fam"/>
</dbReference>
<dbReference type="GO" id="GO:0006354">
    <property type="term" value="P:DNA-templated transcription elongation"/>
    <property type="evidence" value="ECO:0007669"/>
    <property type="project" value="TreeGrafter"/>
</dbReference>
<dbReference type="PANTHER" id="PTHR30437">
    <property type="entry name" value="TRANSCRIPTION ELONGATION FACTOR GREA"/>
    <property type="match status" value="1"/>
</dbReference>
<dbReference type="FunFam" id="1.10.287.180:FF:000001">
    <property type="entry name" value="Transcription elongation factor GreA"/>
    <property type="match status" value="1"/>
</dbReference>
<dbReference type="EMBL" id="AZEC01000015">
    <property type="protein sequence ID" value="KRL10061.1"/>
    <property type="molecule type" value="Genomic_DNA"/>
</dbReference>
<evidence type="ECO:0000256" key="3">
    <source>
        <dbReference type="ARBA" id="ARBA00023015"/>
    </source>
</evidence>
<keyword evidence="3 8" id="KW-0805">Transcription regulation</keyword>
<evidence type="ECO:0000256" key="6">
    <source>
        <dbReference type="ARBA" id="ARBA00024916"/>
    </source>
</evidence>
<evidence type="ECO:0000313" key="12">
    <source>
        <dbReference type="EMBL" id="KRL10061.1"/>
    </source>
</evidence>
<keyword evidence="12" id="KW-0648">Protein biosynthesis</keyword>
<evidence type="ECO:0000256" key="1">
    <source>
        <dbReference type="ARBA" id="ARBA00008213"/>
    </source>
</evidence>
<dbReference type="InterPro" id="IPR001437">
    <property type="entry name" value="Tscrpt_elong_fac_GreA/B_C"/>
</dbReference>
<dbReference type="InterPro" id="IPR022691">
    <property type="entry name" value="Tscrpt_elong_fac_GreA/B_N"/>
</dbReference>
<name>A0A0R1MPA5_9LACO</name>
<feature type="domain" description="Transcription elongation factor GreA/GreB N-terminal" evidence="11">
    <location>
        <begin position="6"/>
        <end position="73"/>
    </location>
</feature>
<dbReference type="GO" id="GO:0070063">
    <property type="term" value="F:RNA polymerase binding"/>
    <property type="evidence" value="ECO:0007669"/>
    <property type="project" value="InterPro"/>
</dbReference>
<dbReference type="InterPro" id="IPR006359">
    <property type="entry name" value="Tscrpt_elong_fac_GreA"/>
</dbReference>
<dbReference type="FunFam" id="3.10.50.30:FF:000001">
    <property type="entry name" value="Transcription elongation factor GreA"/>
    <property type="match status" value="1"/>
</dbReference>
<evidence type="ECO:0000256" key="5">
    <source>
        <dbReference type="ARBA" id="ARBA00023163"/>
    </source>
</evidence>
<evidence type="ECO:0000256" key="9">
    <source>
        <dbReference type="RuleBase" id="RU000556"/>
    </source>
</evidence>
<sequence length="163" mass="18007">MVYYEQMTQHGFDALGDEIEALKKKRPGLIKALQEARALGDLSENAEYSAAKRDLRHLESRLRYLGKQRRYADIVTPSDTPVVEIGKTVEIRFTDDDDVDTYHIVGKPEADLDAQKISQASPLGAALLDHKPGDTVTVDAPNGPYAVTILHVALTYSGNQRAD</sequence>
<evidence type="ECO:0000256" key="8">
    <source>
        <dbReference type="HAMAP-Rule" id="MF_00105"/>
    </source>
</evidence>
<keyword evidence="12" id="KW-0251">Elongation factor</keyword>
<dbReference type="Pfam" id="PF01272">
    <property type="entry name" value="GreA_GreB"/>
    <property type="match status" value="1"/>
</dbReference>
<evidence type="ECO:0000259" key="10">
    <source>
        <dbReference type="Pfam" id="PF01272"/>
    </source>
</evidence>
<dbReference type="OrthoDB" id="9808774at2"/>
<dbReference type="Gene3D" id="3.10.50.30">
    <property type="entry name" value="Transcription elongation factor, GreA/GreB, C-terminal domain"/>
    <property type="match status" value="1"/>
</dbReference>
<comment type="function">
    <text evidence="6 8 9">Necessary for efficient RNA polymerase transcription elongation past template-encoded arresting sites. The arresting sites in DNA have the property of trapping a certain fraction of elongating RNA polymerases that pass through, resulting in locked ternary complexes. Cleavage of the nascent transcript by cleavage factors such as GreA or GreB allows the resumption of elongation from the new 3'terminus. GreA releases sequences of 2 to 3 nucleotides.</text>
</comment>
<dbReference type="GO" id="GO:0003746">
    <property type="term" value="F:translation elongation factor activity"/>
    <property type="evidence" value="ECO:0007669"/>
    <property type="project" value="UniProtKB-KW"/>
</dbReference>
<comment type="caution">
    <text evidence="12">The sequence shown here is derived from an EMBL/GenBank/DDBJ whole genome shotgun (WGS) entry which is preliminary data.</text>
</comment>
<dbReference type="PIRSF" id="PIRSF006092">
    <property type="entry name" value="GreA_GreB"/>
    <property type="match status" value="1"/>
</dbReference>
<dbReference type="GO" id="GO:0032784">
    <property type="term" value="P:regulation of DNA-templated transcription elongation"/>
    <property type="evidence" value="ECO:0007669"/>
    <property type="project" value="UniProtKB-UniRule"/>
</dbReference>
<dbReference type="PROSITE" id="PS00830">
    <property type="entry name" value="GREAB_2"/>
    <property type="match status" value="1"/>
</dbReference>
<dbReference type="NCBIfam" id="NF001263">
    <property type="entry name" value="PRK00226.1-4"/>
    <property type="match status" value="1"/>
</dbReference>
<feature type="domain" description="Transcription elongation factor GreA/GreB C-terminal" evidence="10">
    <location>
        <begin position="81"/>
        <end position="152"/>
    </location>
</feature>
<evidence type="ECO:0000256" key="4">
    <source>
        <dbReference type="ARBA" id="ARBA00023125"/>
    </source>
</evidence>
<protein>
    <recommendedName>
        <fullName evidence="2 8">Transcription elongation factor GreA</fullName>
    </recommendedName>
    <alternativeName>
        <fullName evidence="7 8">Transcript cleavage factor GreA</fullName>
    </alternativeName>
</protein>